<evidence type="ECO:0000313" key="1">
    <source>
        <dbReference type="EMBL" id="SDD89829.1"/>
    </source>
</evidence>
<dbReference type="Proteomes" id="UP000199034">
    <property type="component" value="Unassembled WGS sequence"/>
</dbReference>
<gene>
    <name evidence="1" type="ORF">SAMN05421872_11251</name>
</gene>
<sequence length="104" mass="11249">MVIEYADAELVSFVEHFQHRVLQDALSQATAGHWIRRAEEFEGAKPVLGGTHGDATPAELGAKWRELDAIARACRGRAQVSLLGGALEVTDDVQQALDIARVVA</sequence>
<accession>A0A1G6YHF4</accession>
<keyword evidence="2" id="KW-1185">Reference proteome</keyword>
<reference evidence="1 2" key="1">
    <citation type="submission" date="2016-10" db="EMBL/GenBank/DDBJ databases">
        <authorList>
            <person name="de Groot N.N."/>
        </authorList>
    </citation>
    <scope>NUCLEOTIDE SEQUENCE [LARGE SCALE GENOMIC DNA]</scope>
    <source>
        <strain evidence="1 2">CGMCC 4.6858</strain>
    </source>
</reference>
<dbReference type="STRING" id="1045774.SAMN05421872_11251"/>
<protein>
    <submittedName>
        <fullName evidence="1">Uncharacterized protein</fullName>
    </submittedName>
</protein>
<dbReference type="AlphaFoldDB" id="A0A1G6YHF4"/>
<dbReference type="RefSeq" id="WP_090860073.1">
    <property type="nucleotide sequence ID" value="NZ_FMZM01000012.1"/>
</dbReference>
<evidence type="ECO:0000313" key="2">
    <source>
        <dbReference type="Proteomes" id="UP000199034"/>
    </source>
</evidence>
<proteinExistence type="predicted"/>
<dbReference type="EMBL" id="FMZM01000012">
    <property type="protein sequence ID" value="SDD89829.1"/>
    <property type="molecule type" value="Genomic_DNA"/>
</dbReference>
<name>A0A1G6YHF4_9ACTN</name>
<organism evidence="1 2">
    <name type="scientific">Nocardioides lianchengensis</name>
    <dbReference type="NCBI Taxonomy" id="1045774"/>
    <lineage>
        <taxon>Bacteria</taxon>
        <taxon>Bacillati</taxon>
        <taxon>Actinomycetota</taxon>
        <taxon>Actinomycetes</taxon>
        <taxon>Propionibacteriales</taxon>
        <taxon>Nocardioidaceae</taxon>
        <taxon>Nocardioides</taxon>
    </lineage>
</organism>